<comment type="similarity">
    <text evidence="1">Belongs to the type-I restriction system S methylase family.</text>
</comment>
<keyword evidence="5" id="KW-0540">Nuclease</keyword>
<evidence type="ECO:0000259" key="4">
    <source>
        <dbReference type="Pfam" id="PF01420"/>
    </source>
</evidence>
<name>A0ABT3EKN9_9FLAO</name>
<organism evidence="5 6">
    <name type="scientific">Flavobacterium lacisediminis</name>
    <dbReference type="NCBI Taxonomy" id="2989705"/>
    <lineage>
        <taxon>Bacteria</taxon>
        <taxon>Pseudomonadati</taxon>
        <taxon>Bacteroidota</taxon>
        <taxon>Flavobacteriia</taxon>
        <taxon>Flavobacteriales</taxon>
        <taxon>Flavobacteriaceae</taxon>
        <taxon>Flavobacterium</taxon>
    </lineage>
</organism>
<evidence type="ECO:0000313" key="5">
    <source>
        <dbReference type="EMBL" id="MCW1149142.1"/>
    </source>
</evidence>
<protein>
    <submittedName>
        <fullName evidence="5">Restriction endonuclease subunit S</fullName>
        <ecNumber evidence="5">3.1.21.-</ecNumber>
    </submittedName>
</protein>
<dbReference type="EC" id="3.1.21.-" evidence="5"/>
<dbReference type="Proteomes" id="UP001165677">
    <property type="component" value="Unassembled WGS sequence"/>
</dbReference>
<dbReference type="EMBL" id="JAPCIO010000013">
    <property type="protein sequence ID" value="MCW1149142.1"/>
    <property type="molecule type" value="Genomic_DNA"/>
</dbReference>
<dbReference type="InterPro" id="IPR052021">
    <property type="entry name" value="Type-I_RS_S_subunit"/>
</dbReference>
<dbReference type="GO" id="GO:0016787">
    <property type="term" value="F:hydrolase activity"/>
    <property type="evidence" value="ECO:0007669"/>
    <property type="project" value="UniProtKB-KW"/>
</dbReference>
<comment type="caution">
    <text evidence="5">The sequence shown here is derived from an EMBL/GenBank/DDBJ whole genome shotgun (WGS) entry which is preliminary data.</text>
</comment>
<dbReference type="PANTHER" id="PTHR30408:SF12">
    <property type="entry name" value="TYPE I RESTRICTION ENZYME MJAVIII SPECIFICITY SUBUNIT"/>
    <property type="match status" value="1"/>
</dbReference>
<dbReference type="Gene3D" id="3.90.220.20">
    <property type="entry name" value="DNA methylase specificity domains"/>
    <property type="match status" value="2"/>
</dbReference>
<evidence type="ECO:0000256" key="3">
    <source>
        <dbReference type="ARBA" id="ARBA00023125"/>
    </source>
</evidence>
<gene>
    <name evidence="5" type="ORF">OJ995_13005</name>
</gene>
<keyword evidence="2" id="KW-0680">Restriction system</keyword>
<keyword evidence="6" id="KW-1185">Reference proteome</keyword>
<accession>A0ABT3EKN9</accession>
<dbReference type="Pfam" id="PF01420">
    <property type="entry name" value="Methylase_S"/>
    <property type="match status" value="1"/>
</dbReference>
<sequence>MPSNYKRLGDYIHKVENRNRDLKVSNLVGLSMTKEFRVSTSNIVGTDMSVYKVVNKWQFSCDFMSVIRVHKFPVVLKTDDDPVLVSPAYTVFEVNDKKELNPEYLMMWFRRSEFDRYADFKCDSAIRGGFDWDALCDCMLPIPSIEKQQEIVREYNAIQNRIALNNQLICKLEETAQTIYKQWFVDFEDNKFEIRTLGDLCSLITDGKHGDSVDEINSGYYFISVKDIINGDIIYTNARQITKIDFEETHRRTDLKPGDILLTNAGTIGRMAIVKDFQETNRTTFQKSVAILKPKSDMSKTHYLYLLLKFHLNEIIELAGGSTQSNLLLGDLRNFEIKYPGFDFVTKIEEKVKPIFGMIGLKGIENRKLEELKELLLAKMTRVEN</sequence>
<evidence type="ECO:0000313" key="6">
    <source>
        <dbReference type="Proteomes" id="UP001165677"/>
    </source>
</evidence>
<keyword evidence="3" id="KW-0238">DNA-binding</keyword>
<dbReference type="InterPro" id="IPR000055">
    <property type="entry name" value="Restrct_endonuc_typeI_TRD"/>
</dbReference>
<dbReference type="InterPro" id="IPR044946">
    <property type="entry name" value="Restrct_endonuc_typeI_TRD_sf"/>
</dbReference>
<evidence type="ECO:0000256" key="1">
    <source>
        <dbReference type="ARBA" id="ARBA00010923"/>
    </source>
</evidence>
<dbReference type="PANTHER" id="PTHR30408">
    <property type="entry name" value="TYPE-1 RESTRICTION ENZYME ECOKI SPECIFICITY PROTEIN"/>
    <property type="match status" value="1"/>
</dbReference>
<reference evidence="5" key="1">
    <citation type="submission" date="2022-10" db="EMBL/GenBank/DDBJ databases">
        <title>Flavobacterium sp. nov., a bacterium isolated from lake sediment.</title>
        <authorList>
            <person name="Qu J.-H."/>
        </authorList>
    </citation>
    <scope>NUCLEOTIDE SEQUENCE</scope>
    <source>
        <strain evidence="5">TH16-21</strain>
    </source>
</reference>
<evidence type="ECO:0000256" key="2">
    <source>
        <dbReference type="ARBA" id="ARBA00022747"/>
    </source>
</evidence>
<keyword evidence="5" id="KW-0378">Hydrolase</keyword>
<proteinExistence type="inferred from homology"/>
<dbReference type="GO" id="GO:0004519">
    <property type="term" value="F:endonuclease activity"/>
    <property type="evidence" value="ECO:0007669"/>
    <property type="project" value="UniProtKB-KW"/>
</dbReference>
<dbReference type="SUPFAM" id="SSF116734">
    <property type="entry name" value="DNA methylase specificity domain"/>
    <property type="match status" value="2"/>
</dbReference>
<feature type="domain" description="Type I restriction modification DNA specificity" evidence="4">
    <location>
        <begin position="191"/>
        <end position="340"/>
    </location>
</feature>
<dbReference type="RefSeq" id="WP_264369828.1">
    <property type="nucleotide sequence ID" value="NZ_JAPCIO010000013.1"/>
</dbReference>
<keyword evidence="5" id="KW-0255">Endonuclease</keyword>